<dbReference type="InterPro" id="IPR013106">
    <property type="entry name" value="Ig_V-set"/>
</dbReference>
<evidence type="ECO:0000256" key="1">
    <source>
        <dbReference type="SAM" id="Phobius"/>
    </source>
</evidence>
<dbReference type="SMART" id="SM00409">
    <property type="entry name" value="IG"/>
    <property type="match status" value="1"/>
</dbReference>
<dbReference type="SUPFAM" id="SSF48726">
    <property type="entry name" value="Immunoglobulin"/>
    <property type="match status" value="1"/>
</dbReference>
<keyword evidence="5" id="KW-1185">Reference proteome</keyword>
<protein>
    <recommendedName>
        <fullName evidence="3">Ig-like domain-containing protein</fullName>
    </recommendedName>
</protein>
<proteinExistence type="predicted"/>
<keyword evidence="1" id="KW-1133">Transmembrane helix</keyword>
<organism evidence="4 5">
    <name type="scientific">Scophthalmus maximus</name>
    <name type="common">Turbot</name>
    <name type="synonym">Psetta maxima</name>
    <dbReference type="NCBI Taxonomy" id="52904"/>
    <lineage>
        <taxon>Eukaryota</taxon>
        <taxon>Metazoa</taxon>
        <taxon>Chordata</taxon>
        <taxon>Craniata</taxon>
        <taxon>Vertebrata</taxon>
        <taxon>Euteleostomi</taxon>
        <taxon>Actinopterygii</taxon>
        <taxon>Neopterygii</taxon>
        <taxon>Teleostei</taxon>
        <taxon>Neoteleostei</taxon>
        <taxon>Acanthomorphata</taxon>
        <taxon>Carangaria</taxon>
        <taxon>Pleuronectiformes</taxon>
        <taxon>Pleuronectoidei</taxon>
        <taxon>Scophthalmidae</taxon>
        <taxon>Scophthalmus</taxon>
    </lineage>
</organism>
<dbReference type="EMBL" id="CP026264">
    <property type="protein sequence ID" value="AWP21179.1"/>
    <property type="molecule type" value="Genomic_DNA"/>
</dbReference>
<keyword evidence="1" id="KW-0472">Membrane</keyword>
<evidence type="ECO:0000313" key="4">
    <source>
        <dbReference type="EMBL" id="AWP21179.1"/>
    </source>
</evidence>
<dbReference type="InterPro" id="IPR003599">
    <property type="entry name" value="Ig_sub"/>
</dbReference>
<dbReference type="Proteomes" id="UP000246464">
    <property type="component" value="Chromosome 22"/>
</dbReference>
<evidence type="ECO:0000259" key="3">
    <source>
        <dbReference type="PROSITE" id="PS50835"/>
    </source>
</evidence>
<keyword evidence="1" id="KW-0812">Transmembrane</keyword>
<dbReference type="PROSITE" id="PS50835">
    <property type="entry name" value="IG_LIKE"/>
    <property type="match status" value="1"/>
</dbReference>
<reference evidence="4 5" key="1">
    <citation type="submission" date="2017-12" db="EMBL/GenBank/DDBJ databases">
        <title>Integrating genomic resources of turbot (Scophthalmus maximus) in depth evaluation of genetic and physical mapping variation across individuals.</title>
        <authorList>
            <person name="Martinez P."/>
        </authorList>
    </citation>
    <scope>NUCLEOTIDE SEQUENCE [LARGE SCALE GENOMIC DNA]</scope>
</reference>
<evidence type="ECO:0000313" key="5">
    <source>
        <dbReference type="Proteomes" id="UP000246464"/>
    </source>
</evidence>
<feature type="chain" id="PRO_5015954802" description="Ig-like domain-containing protein" evidence="2">
    <location>
        <begin position="22"/>
        <end position="229"/>
    </location>
</feature>
<dbReference type="AlphaFoldDB" id="A0A2U9CZ96"/>
<feature type="transmembrane region" description="Helical" evidence="1">
    <location>
        <begin position="148"/>
        <end position="174"/>
    </location>
</feature>
<keyword evidence="2" id="KW-0732">Signal</keyword>
<evidence type="ECO:0000256" key="2">
    <source>
        <dbReference type="SAM" id="SignalP"/>
    </source>
</evidence>
<sequence>MDLLSWIVSLLCVAGCRWSSASPVLRLDHVVRPGQNVTLACELASDEVTWYQLRSDRQMLPLLTVTIDKLNQSIVSFHAVNNVRLRCDDSEVTGPLSLEILEAEPEDSGTYFCSGRCEGVECFSRGILVSVEGSDGMSRPCWSGGICVFPASLVLVFILVFVFLLILVFVVCLCSGKAAVCSWSPVTSVTEGDALHYSSLKHVNRPRPPGPRRARLVKEDVTYSTVTAR</sequence>
<dbReference type="InterPro" id="IPR013783">
    <property type="entry name" value="Ig-like_fold"/>
</dbReference>
<feature type="signal peptide" evidence="2">
    <location>
        <begin position="1"/>
        <end position="21"/>
    </location>
</feature>
<dbReference type="Pfam" id="PF07686">
    <property type="entry name" value="V-set"/>
    <property type="match status" value="1"/>
</dbReference>
<feature type="domain" description="Ig-like" evidence="3">
    <location>
        <begin position="23"/>
        <end position="113"/>
    </location>
</feature>
<dbReference type="OrthoDB" id="8871851at2759"/>
<gene>
    <name evidence="4" type="ORF">SMAX5B_003185</name>
</gene>
<accession>A0A2U9CZ96</accession>
<dbReference type="InterPro" id="IPR036179">
    <property type="entry name" value="Ig-like_dom_sf"/>
</dbReference>
<name>A0A2U9CZ96_SCOMX</name>
<dbReference type="Gene3D" id="2.60.40.10">
    <property type="entry name" value="Immunoglobulins"/>
    <property type="match status" value="1"/>
</dbReference>
<dbReference type="InterPro" id="IPR007110">
    <property type="entry name" value="Ig-like_dom"/>
</dbReference>